<organism evidence="1 2">
    <name type="scientific">Dichomitus squalens</name>
    <dbReference type="NCBI Taxonomy" id="114155"/>
    <lineage>
        <taxon>Eukaryota</taxon>
        <taxon>Fungi</taxon>
        <taxon>Dikarya</taxon>
        <taxon>Basidiomycota</taxon>
        <taxon>Agaricomycotina</taxon>
        <taxon>Agaricomycetes</taxon>
        <taxon>Polyporales</taxon>
        <taxon>Polyporaceae</taxon>
        <taxon>Dichomitus</taxon>
    </lineage>
</organism>
<dbReference type="Proteomes" id="UP000292082">
    <property type="component" value="Unassembled WGS sequence"/>
</dbReference>
<sequence length="230" mass="26335">MFLMDDHATSLHPSPSVSFPAQSPALPWEVIEKVIDCCSGDMVTLCAFALTCRQLQPRTFFVLFTNVDLLSMKQLIAFYHAVQAQPHLQPVVRSLSFPWAGDFFNPFPLLSILPGLRHVTFDRISSVDLGNHGPSWTTPLCGWQFATSLRNLTIRWAWFQTGTAFLQFLSAFPNVENLTCERLRLKTHGVLEGLILNERKISWSDEFRRWLCPISEKWALTEDVKYCESR</sequence>
<evidence type="ECO:0000313" key="1">
    <source>
        <dbReference type="EMBL" id="TBU54929.1"/>
    </source>
</evidence>
<dbReference type="EMBL" id="ML145178">
    <property type="protein sequence ID" value="TBU54929.1"/>
    <property type="molecule type" value="Genomic_DNA"/>
</dbReference>
<accession>A0A4Q9PL73</accession>
<proteinExistence type="predicted"/>
<protein>
    <recommendedName>
        <fullName evidence="3">F-box domain-containing protein</fullName>
    </recommendedName>
</protein>
<gene>
    <name evidence="1" type="ORF">BD310DRAFT_826871</name>
</gene>
<evidence type="ECO:0008006" key="3">
    <source>
        <dbReference type="Google" id="ProtNLM"/>
    </source>
</evidence>
<evidence type="ECO:0000313" key="2">
    <source>
        <dbReference type="Proteomes" id="UP000292082"/>
    </source>
</evidence>
<keyword evidence="2" id="KW-1185">Reference proteome</keyword>
<name>A0A4Q9PL73_9APHY</name>
<dbReference type="AlphaFoldDB" id="A0A4Q9PL73"/>
<reference evidence="1 2" key="1">
    <citation type="submission" date="2019-01" db="EMBL/GenBank/DDBJ databases">
        <title>Draft genome sequences of three monokaryotic isolates of the white-rot basidiomycete fungus Dichomitus squalens.</title>
        <authorList>
            <consortium name="DOE Joint Genome Institute"/>
            <person name="Lopez S.C."/>
            <person name="Andreopoulos B."/>
            <person name="Pangilinan J."/>
            <person name="Lipzen A."/>
            <person name="Riley R."/>
            <person name="Ahrendt S."/>
            <person name="Ng V."/>
            <person name="Barry K."/>
            <person name="Daum C."/>
            <person name="Grigoriev I.V."/>
            <person name="Hilden K.S."/>
            <person name="Makela M.R."/>
            <person name="de Vries R.P."/>
        </authorList>
    </citation>
    <scope>NUCLEOTIDE SEQUENCE [LARGE SCALE GENOMIC DNA]</scope>
    <source>
        <strain evidence="1 2">CBS 464.89</strain>
    </source>
</reference>